<dbReference type="Gene3D" id="1.10.730.10">
    <property type="entry name" value="Isoleucyl-tRNA Synthetase, Domain 1"/>
    <property type="match status" value="1"/>
</dbReference>
<feature type="non-terminal residue" evidence="13">
    <location>
        <position position="1"/>
    </location>
</feature>
<dbReference type="Pfam" id="PF08264">
    <property type="entry name" value="Anticodon_1"/>
    <property type="match status" value="1"/>
</dbReference>
<dbReference type="InterPro" id="IPR009008">
    <property type="entry name" value="Val/Leu/Ile-tRNA-synth_edit"/>
</dbReference>
<feature type="domain" description="Methionyl/Valyl/Leucyl/Isoleucyl-tRNA synthetase anticodon-binding" evidence="12">
    <location>
        <begin position="686"/>
        <end position="848"/>
    </location>
</feature>
<comment type="catalytic activity">
    <reaction evidence="9">
        <text>tRNA(Ile) + L-isoleucine + ATP = L-isoleucyl-tRNA(Ile) + AMP + diphosphate</text>
        <dbReference type="Rhea" id="RHEA:11060"/>
        <dbReference type="Rhea" id="RHEA-COMP:9666"/>
        <dbReference type="Rhea" id="RHEA-COMP:9695"/>
        <dbReference type="ChEBI" id="CHEBI:30616"/>
        <dbReference type="ChEBI" id="CHEBI:33019"/>
        <dbReference type="ChEBI" id="CHEBI:58045"/>
        <dbReference type="ChEBI" id="CHEBI:78442"/>
        <dbReference type="ChEBI" id="CHEBI:78528"/>
        <dbReference type="ChEBI" id="CHEBI:456215"/>
        <dbReference type="EC" id="6.1.1.5"/>
    </reaction>
</comment>
<evidence type="ECO:0000256" key="9">
    <source>
        <dbReference type="ARBA" id="ARBA00048359"/>
    </source>
</evidence>
<dbReference type="EC" id="6.1.1.5" evidence="2"/>
<dbReference type="Pfam" id="PF19302">
    <property type="entry name" value="DUF5915"/>
    <property type="match status" value="1"/>
</dbReference>
<dbReference type="SUPFAM" id="SSF47323">
    <property type="entry name" value="Anticodon-binding domain of a subclass of class I aminoacyl-tRNA synthetases"/>
    <property type="match status" value="1"/>
</dbReference>
<dbReference type="NCBIfam" id="TIGR00392">
    <property type="entry name" value="ileS"/>
    <property type="match status" value="1"/>
</dbReference>
<dbReference type="CDD" id="cd07961">
    <property type="entry name" value="Anticodon_Ia_Ile_ABEc"/>
    <property type="match status" value="1"/>
</dbReference>
<keyword evidence="6 10" id="KW-0648">Protein biosynthesis</keyword>
<keyword evidence="14" id="KW-1185">Reference proteome</keyword>
<keyword evidence="5 10" id="KW-0067">ATP-binding</keyword>
<evidence type="ECO:0000313" key="13">
    <source>
        <dbReference type="EMBL" id="GMI58080.1"/>
    </source>
</evidence>
<dbReference type="CDD" id="cd00818">
    <property type="entry name" value="IleRS_core"/>
    <property type="match status" value="1"/>
</dbReference>
<dbReference type="EMBL" id="BRYB01006457">
    <property type="protein sequence ID" value="GMI58080.1"/>
    <property type="molecule type" value="Genomic_DNA"/>
</dbReference>
<accession>A0ABQ6ND13</accession>
<evidence type="ECO:0000256" key="3">
    <source>
        <dbReference type="ARBA" id="ARBA00022598"/>
    </source>
</evidence>
<evidence type="ECO:0000256" key="7">
    <source>
        <dbReference type="ARBA" id="ARBA00023146"/>
    </source>
</evidence>
<reference evidence="13 14" key="1">
    <citation type="journal article" date="2023" name="Commun. Biol.">
        <title>Genome analysis of Parmales, the sister group of diatoms, reveals the evolutionary specialization of diatoms from phago-mixotrophs to photoautotrophs.</title>
        <authorList>
            <person name="Ban H."/>
            <person name="Sato S."/>
            <person name="Yoshikawa S."/>
            <person name="Yamada K."/>
            <person name="Nakamura Y."/>
            <person name="Ichinomiya M."/>
            <person name="Sato N."/>
            <person name="Blanc-Mathieu R."/>
            <person name="Endo H."/>
            <person name="Kuwata A."/>
            <person name="Ogata H."/>
        </authorList>
    </citation>
    <scope>NUCLEOTIDE SEQUENCE [LARGE SCALE GENOMIC DNA]</scope>
</reference>
<organism evidence="13 14">
    <name type="scientific">Tetraparma gracilis</name>
    <dbReference type="NCBI Taxonomy" id="2962635"/>
    <lineage>
        <taxon>Eukaryota</taxon>
        <taxon>Sar</taxon>
        <taxon>Stramenopiles</taxon>
        <taxon>Ochrophyta</taxon>
        <taxon>Bolidophyceae</taxon>
        <taxon>Parmales</taxon>
        <taxon>Triparmaceae</taxon>
        <taxon>Tetraparma</taxon>
    </lineage>
</organism>
<dbReference type="InterPro" id="IPR033709">
    <property type="entry name" value="Anticodon_Ile_ABEc"/>
</dbReference>
<keyword evidence="7 10" id="KW-0030">Aminoacyl-tRNA synthetase</keyword>
<protein>
    <recommendedName>
        <fullName evidence="2">isoleucine--tRNA ligase</fullName>
        <ecNumber evidence="2">6.1.1.5</ecNumber>
    </recommendedName>
    <alternativeName>
        <fullName evidence="8">Isoleucyl-tRNA synthetase</fullName>
    </alternativeName>
</protein>
<name>A0ABQ6ND13_9STRA</name>
<evidence type="ECO:0000256" key="2">
    <source>
        <dbReference type="ARBA" id="ARBA00013165"/>
    </source>
</evidence>
<dbReference type="InterPro" id="IPR023586">
    <property type="entry name" value="Ile-tRNA-ligase_type2"/>
</dbReference>
<evidence type="ECO:0000256" key="6">
    <source>
        <dbReference type="ARBA" id="ARBA00022917"/>
    </source>
</evidence>
<comment type="similarity">
    <text evidence="1 10">Belongs to the class-I aminoacyl-tRNA synthetase family.</text>
</comment>
<feature type="domain" description="Aminoacyl-tRNA synthetase class Ia" evidence="11">
    <location>
        <begin position="10"/>
        <end position="630"/>
    </location>
</feature>
<dbReference type="InterPro" id="IPR009080">
    <property type="entry name" value="tRNAsynth_Ia_anticodon-bd"/>
</dbReference>
<keyword evidence="3 10" id="KW-0436">Ligase</keyword>
<dbReference type="InterPro" id="IPR014729">
    <property type="entry name" value="Rossmann-like_a/b/a_fold"/>
</dbReference>
<dbReference type="Pfam" id="PF00133">
    <property type="entry name" value="tRNA-synt_1"/>
    <property type="match status" value="1"/>
</dbReference>
<dbReference type="PRINTS" id="PR00984">
    <property type="entry name" value="TRNASYNTHILE"/>
</dbReference>
<dbReference type="SUPFAM" id="SSF52374">
    <property type="entry name" value="Nucleotidylyl transferase"/>
    <property type="match status" value="1"/>
</dbReference>
<sequence>PAPLHPPPSQERGDPEFTFYDGPPFATGLPHYGHILAGTIKDTVTRYAAMNGMYVERRAGWDCHGLPVEYEIDQKLKITRREQVLEMGVANYNKECRSIVTRYTGEWEKTVNRLGRWIDFEDDYKTMNPDFMESVWWVFKELMKKDLVYQGYKVMPFSTACGTPLSNFEAGLNYKDVVDPAVVVSFPLLDEPETSFVAWTTTPWTLPSNLALCVHPELKYIKVKDVKTGARYICGEARLVELFPVVGTKKFKKDKAHEVYEILETYVGKDLLGIKYTPLFDYFKDHEMDDEGGNTYFRVLNDKYVTADNGTGVVHQAPSFGEDDYRVCLAHKLIVKGKELPCPVDCNGIYTEDCRDYVGQYVKDADKQIMADLKTRGRLVKKDNLTHSYPFCWRSETPLIYKAVPSWFVKVEEIKDKLLKNNAQTHWVPSHVKDVRFNNWLRDARDWAISRNRFWGTPIPVWANEDYTEIVTVGSIEELYELSGVRVTDLHKDIVDEITIPSKKNPGTVLRRIDEVFDCWFESGSMPYAQKHYPFENAEKFEGQFPADFIAEGLDQTRGWFYTLMVLSTALFDKPPFKNVIVNGLVLAGDGKKMSKRLKNYPDPTIVINKYGADALRMYLINSPVVRAEPLKFKEEGVLQVVKDVFLPWYNAFRFLMQNIERSEAESGAKFVPDKDVVKASTNSIDVWLGARTQGLIKFVHQEMKAYRLYTVMPELVTFITELTNWYVRLNRDRMKDVSDTTSLQVLYDCLLDITILMAPFCPFITEYFYQHLRKLEPSFKDAANGGGKANPVMAGKSDSVHFLRLPSFDESRLSETAVKGMQLLQTVVKCGRDAREKRLLSLKMPVKTLVVCCPNESDEVRENVKTQLASYIKTELNAWEIKFVDGDEESQWVKISLLPDLKKLGKKLGKNMGAVKKGLVDMSHADAKAAIAAGSATVAGVEIDFKEEVLSKYVNAKEGDEVWEGVMSGDGEVLVSLDTRLDEELIASGTSRDVMATIQQLRKKAGLVVGDKVEAFYTAAGAGVEKAIGLNVAAFEAKFGAGIIPVSSAMASPASSPLASAEIEVHGGAKVTVDIRKPCLSVGPKVDAAAKMFLETVDVDDIVVGMEMKCSIDDKEEVVMVEGKDFWKSGARRVFGDKSQ</sequence>
<dbReference type="Proteomes" id="UP001165060">
    <property type="component" value="Unassembled WGS sequence"/>
</dbReference>
<gene>
    <name evidence="13" type="ORF">TeGR_g6521</name>
</gene>
<dbReference type="InterPro" id="IPR002300">
    <property type="entry name" value="aa-tRNA-synth_Ia"/>
</dbReference>
<dbReference type="InterPro" id="IPR013155">
    <property type="entry name" value="M/V/L/I-tRNA-synth_anticd-bd"/>
</dbReference>
<evidence type="ECO:0000256" key="5">
    <source>
        <dbReference type="ARBA" id="ARBA00022840"/>
    </source>
</evidence>
<dbReference type="InterPro" id="IPR002301">
    <property type="entry name" value="Ile-tRNA-ligase"/>
</dbReference>
<dbReference type="PANTHER" id="PTHR42780">
    <property type="entry name" value="SOLEUCYL-TRNA SYNTHETASE"/>
    <property type="match status" value="1"/>
</dbReference>
<evidence type="ECO:0000259" key="12">
    <source>
        <dbReference type="Pfam" id="PF08264"/>
    </source>
</evidence>
<comment type="caution">
    <text evidence="13">The sequence shown here is derived from an EMBL/GenBank/DDBJ whole genome shotgun (WGS) entry which is preliminary data.</text>
</comment>
<evidence type="ECO:0000256" key="4">
    <source>
        <dbReference type="ARBA" id="ARBA00022741"/>
    </source>
</evidence>
<dbReference type="SUPFAM" id="SSF50677">
    <property type="entry name" value="ValRS/IleRS/LeuRS editing domain"/>
    <property type="match status" value="1"/>
</dbReference>
<evidence type="ECO:0000256" key="10">
    <source>
        <dbReference type="RuleBase" id="RU363035"/>
    </source>
</evidence>
<evidence type="ECO:0000259" key="11">
    <source>
        <dbReference type="Pfam" id="PF00133"/>
    </source>
</evidence>
<proteinExistence type="inferred from homology"/>
<dbReference type="PANTHER" id="PTHR42780:SF1">
    <property type="entry name" value="ISOLEUCINE--TRNA LIGASE, CYTOPLASMIC"/>
    <property type="match status" value="1"/>
</dbReference>
<dbReference type="PROSITE" id="PS00178">
    <property type="entry name" value="AA_TRNA_LIGASE_I"/>
    <property type="match status" value="1"/>
</dbReference>
<keyword evidence="4 10" id="KW-0547">Nucleotide-binding</keyword>
<dbReference type="InterPro" id="IPR001412">
    <property type="entry name" value="aa-tRNA-synth_I_CS"/>
</dbReference>
<evidence type="ECO:0000256" key="1">
    <source>
        <dbReference type="ARBA" id="ARBA00005594"/>
    </source>
</evidence>
<evidence type="ECO:0000256" key="8">
    <source>
        <dbReference type="ARBA" id="ARBA00032665"/>
    </source>
</evidence>
<evidence type="ECO:0000313" key="14">
    <source>
        <dbReference type="Proteomes" id="UP001165060"/>
    </source>
</evidence>
<dbReference type="Gene3D" id="3.40.50.620">
    <property type="entry name" value="HUPs"/>
    <property type="match status" value="2"/>
</dbReference>